<evidence type="ECO:0000313" key="3">
    <source>
        <dbReference type="EMBL" id="KGA30401.1"/>
    </source>
</evidence>
<gene>
    <name evidence="2" type="ORF">JV38_12730</name>
    <name evidence="3" type="ORF">KU73_00355</name>
</gene>
<evidence type="ECO:0000259" key="1">
    <source>
        <dbReference type="Pfam" id="PF05368"/>
    </source>
</evidence>
<dbReference type="Pfam" id="PF05368">
    <property type="entry name" value="NmrA"/>
    <property type="match status" value="1"/>
</dbReference>
<keyword evidence="5" id="KW-1185">Reference proteome</keyword>
<reference evidence="4 5" key="1">
    <citation type="submission" date="2014-08" db="EMBL/GenBank/DDBJ databases">
        <title>Genome sequences of NCPPB Pectobacterium isolates.</title>
        <authorList>
            <person name="Glover R.H."/>
            <person name="Sapp M."/>
            <person name="Elphinstone J."/>
        </authorList>
    </citation>
    <scope>NUCLEOTIDE SEQUENCE [LARGE SCALE GENOMIC DNA]</scope>
    <source>
        <strain evidence="2 4">NCPPB 3701</strain>
        <strain evidence="3 5">NCPPB3702</strain>
    </source>
</reference>
<dbReference type="SUPFAM" id="SSF51735">
    <property type="entry name" value="NAD(P)-binding Rossmann-fold domains"/>
    <property type="match status" value="1"/>
</dbReference>
<organism evidence="2 4">
    <name type="scientific">Pectobacterium wasabiae</name>
    <dbReference type="NCBI Taxonomy" id="55208"/>
    <lineage>
        <taxon>Bacteria</taxon>
        <taxon>Pseudomonadati</taxon>
        <taxon>Pseudomonadota</taxon>
        <taxon>Gammaproteobacteria</taxon>
        <taxon>Enterobacterales</taxon>
        <taxon>Pectobacteriaceae</taxon>
        <taxon>Pectobacterium</taxon>
    </lineage>
</organism>
<feature type="domain" description="NmrA-like" evidence="1">
    <location>
        <begin position="5"/>
        <end position="275"/>
    </location>
</feature>
<evidence type="ECO:0000313" key="2">
    <source>
        <dbReference type="EMBL" id="KFX05547.1"/>
    </source>
</evidence>
<dbReference type="EMBL" id="JQHP01000006">
    <property type="protein sequence ID" value="KFX05547.1"/>
    <property type="molecule type" value="Genomic_DNA"/>
</dbReference>
<dbReference type="Gene3D" id="3.40.50.720">
    <property type="entry name" value="NAD(P)-binding Rossmann-like Domain"/>
    <property type="match status" value="1"/>
</dbReference>
<sequence>MKYIIHGATGAQGAPLFKKLLAEGKNVFAAIRDPANVGNGRGIGVDLSSVESLVKAYTDAEGVFVHLPLGSEETRLSYAHNIAEAINKARPKRVVISTSGWKLVGSNEKHALPTLVREVENTGVSVATVAPVQYLENLLLPIIIEAVKQEFKLPYPLRADFPVSWSSHLDIADVASLLLSDSSVTGVVSVGLLPAVTGSELAEAFSSYFGHTIRYESITPQEFGKKLAVLFGEAAANEVADAYEAKAKTRGSAIDTHTSAQSLLGLSPRTVEQWLHEIKI</sequence>
<dbReference type="InterPro" id="IPR008030">
    <property type="entry name" value="NmrA-like"/>
</dbReference>
<name>A0AAW3EFB5_9GAMM</name>
<dbReference type="InterPro" id="IPR051604">
    <property type="entry name" value="Ergot_Alk_Oxidoreductase"/>
</dbReference>
<evidence type="ECO:0000313" key="5">
    <source>
        <dbReference type="Proteomes" id="UP000029436"/>
    </source>
</evidence>
<evidence type="ECO:0000313" key="4">
    <source>
        <dbReference type="Proteomes" id="UP000029257"/>
    </source>
</evidence>
<dbReference type="PANTHER" id="PTHR43162:SF1">
    <property type="entry name" value="PRESTALK A DIFFERENTIATION PROTEIN A"/>
    <property type="match status" value="1"/>
</dbReference>
<accession>A0AAW3EFB5</accession>
<dbReference type="RefSeq" id="WP_005967018.1">
    <property type="nucleotide sequence ID" value="NZ_JQHP01000006.1"/>
</dbReference>
<dbReference type="Proteomes" id="UP000029257">
    <property type="component" value="Unassembled WGS sequence"/>
</dbReference>
<dbReference type="Proteomes" id="UP000029436">
    <property type="component" value="Unassembled WGS sequence"/>
</dbReference>
<proteinExistence type="predicted"/>
<dbReference type="InterPro" id="IPR036291">
    <property type="entry name" value="NAD(P)-bd_dom_sf"/>
</dbReference>
<dbReference type="AlphaFoldDB" id="A0AAW3EFB5"/>
<protein>
    <submittedName>
        <fullName evidence="2">Hydroxylase</fullName>
    </submittedName>
</protein>
<dbReference type="EMBL" id="JQOH01000001">
    <property type="protein sequence ID" value="KGA30401.1"/>
    <property type="molecule type" value="Genomic_DNA"/>
</dbReference>
<dbReference type="PANTHER" id="PTHR43162">
    <property type="match status" value="1"/>
</dbReference>
<comment type="caution">
    <text evidence="2">The sequence shown here is derived from an EMBL/GenBank/DDBJ whole genome shotgun (WGS) entry which is preliminary data.</text>
</comment>